<dbReference type="GO" id="GO:0009072">
    <property type="term" value="P:aromatic amino acid metabolic process"/>
    <property type="evidence" value="ECO:0007669"/>
    <property type="project" value="InterPro"/>
</dbReference>
<comment type="similarity">
    <text evidence="1 8">Belongs to the 4HPPD family.</text>
</comment>
<reference evidence="11" key="2">
    <citation type="submission" date="2025-09" db="UniProtKB">
        <authorList>
            <consortium name="Ensembl"/>
        </authorList>
    </citation>
    <scope>IDENTIFICATION</scope>
</reference>
<evidence type="ECO:0000256" key="4">
    <source>
        <dbReference type="ARBA" id="ARBA00022737"/>
    </source>
</evidence>
<feature type="binding site" evidence="9">
    <location>
        <position position="373"/>
    </location>
    <ligand>
        <name>Fe cation</name>
        <dbReference type="ChEBI" id="CHEBI:24875"/>
    </ligand>
</feature>
<evidence type="ECO:0000256" key="7">
    <source>
        <dbReference type="ARBA" id="ARBA00048047"/>
    </source>
</evidence>
<proteinExistence type="inferred from homology"/>
<evidence type="ECO:0000256" key="2">
    <source>
        <dbReference type="ARBA" id="ARBA00018452"/>
    </source>
</evidence>
<feature type="domain" description="VOC" evidence="10">
    <location>
        <begin position="180"/>
        <end position="341"/>
    </location>
</feature>
<comment type="catalytic activity">
    <reaction evidence="7">
        <text>3-(4-hydroxyphenyl)pyruvate + O2 = homogentisate + CO2</text>
        <dbReference type="Rhea" id="RHEA:16189"/>
        <dbReference type="ChEBI" id="CHEBI:15379"/>
        <dbReference type="ChEBI" id="CHEBI:16169"/>
        <dbReference type="ChEBI" id="CHEBI:16526"/>
        <dbReference type="ChEBI" id="CHEBI:36242"/>
        <dbReference type="EC" id="1.13.11.27"/>
    </reaction>
    <physiologicalReaction direction="left-to-right" evidence="7">
        <dbReference type="Rhea" id="RHEA:16190"/>
    </physiologicalReaction>
</comment>
<protein>
    <recommendedName>
        <fullName evidence="2 8">4-hydroxyphenylpyruvate dioxygenase</fullName>
    </recommendedName>
</protein>
<keyword evidence="5 9" id="KW-0408">Iron</keyword>
<keyword evidence="3 9" id="KW-0479">Metal-binding</keyword>
<dbReference type="InterPro" id="IPR037523">
    <property type="entry name" value="VOC_core"/>
</dbReference>
<dbReference type="GeneTree" id="ENSGT00530000063474"/>
<evidence type="ECO:0000313" key="11">
    <source>
        <dbReference type="Ensembl" id="ENSSMRP00000023697.1"/>
    </source>
</evidence>
<accession>A0A8D0DYC8</accession>
<name>A0A8D0DYC8_SALMN</name>
<dbReference type="Pfam" id="PF00903">
    <property type="entry name" value="Glyoxalase"/>
    <property type="match status" value="1"/>
</dbReference>
<sequence>MMPALLNRICHIGFHIVEGQQLASNLVQRFGFELFATRVAEWSKQLAFRRGDAIFVVNERLKPTEQVPPASSSGHCKEKGILYDVEPQHAVSTASNICFEVEDIPDVSQNLRERGCQLLVPPTTVADEGGSVTYCVVKSVVGNISHTLLDRSQYSGLFLPGFRVVDETRNEFQADGKVTHFDHITFACPQGSSQAVVDWYKNCLGFRRFLIHEQDHVCEGYRIQGPGVGLRLTAMSYSRSDSTLPNRDCKFVLAESLPGQSSNQVDAFLKQHGGAGIQHVALYTSDIVGTAAAMSKSGANFFKPPLAYYSDKGKEQEIKRVGLEIGLLRDHGILLDADTVGEGSSESLGPVRKPYLMQVFTKPLFTEETFFLELIERWGATGFGEGNVRALWQSVQNYMDKYA</sequence>
<dbReference type="GO" id="GO:0005739">
    <property type="term" value="C:mitochondrion"/>
    <property type="evidence" value="ECO:0007669"/>
    <property type="project" value="Ensembl"/>
</dbReference>
<dbReference type="OMA" id="PTLMRWF"/>
<evidence type="ECO:0000256" key="8">
    <source>
        <dbReference type="PIRNR" id="PIRNR009283"/>
    </source>
</evidence>
<dbReference type="InterPro" id="IPR004360">
    <property type="entry name" value="Glyas_Fos-R_dOase_dom"/>
</dbReference>
<dbReference type="InterPro" id="IPR029068">
    <property type="entry name" value="Glyas_Bleomycin-R_OHBP_Dase"/>
</dbReference>
<dbReference type="AlphaFoldDB" id="A0A8D0DYC8"/>
<feature type="binding site" evidence="9">
    <location>
        <position position="183"/>
    </location>
    <ligand>
        <name>Fe cation</name>
        <dbReference type="ChEBI" id="CHEBI:24875"/>
    </ligand>
</feature>
<evidence type="ECO:0000256" key="5">
    <source>
        <dbReference type="ARBA" id="ARBA00023004"/>
    </source>
</evidence>
<dbReference type="InterPro" id="IPR005956">
    <property type="entry name" value="4OHPhenylPyrv_dOase"/>
</dbReference>
<comment type="function">
    <text evidence="6">Catalyzes the conversion of 4-hydroxyphenylpyruvic acid to homogentisic acid, one of the steps in tyrosine catabolism.</text>
</comment>
<dbReference type="GO" id="GO:0050585">
    <property type="term" value="F:4-hydroxymandelate synthase activity"/>
    <property type="evidence" value="ECO:0007669"/>
    <property type="project" value="Ensembl"/>
</dbReference>
<dbReference type="PIRSF" id="PIRSF009283">
    <property type="entry name" value="HPP_dOase"/>
    <property type="match status" value="1"/>
</dbReference>
<dbReference type="Proteomes" id="UP000694421">
    <property type="component" value="Unplaced"/>
</dbReference>
<dbReference type="SUPFAM" id="SSF54593">
    <property type="entry name" value="Glyoxalase/Bleomycin resistance protein/Dihydroxybiphenyl dioxygenase"/>
    <property type="match status" value="1"/>
</dbReference>
<dbReference type="Ensembl" id="ENSSMRT00000027755.1">
    <property type="protein sequence ID" value="ENSSMRP00000023697.1"/>
    <property type="gene ID" value="ENSSMRG00000018381.1"/>
</dbReference>
<dbReference type="GO" id="GO:0046872">
    <property type="term" value="F:metal ion binding"/>
    <property type="evidence" value="ECO:0007669"/>
    <property type="project" value="UniProtKB-KW"/>
</dbReference>
<dbReference type="InterPro" id="IPR041735">
    <property type="entry name" value="4OHPhenylPyrv_dOase_C"/>
</dbReference>
<dbReference type="Gene3D" id="3.10.180.10">
    <property type="entry name" value="2,3-Dihydroxybiphenyl 1,2-Dioxygenase, domain 1"/>
    <property type="match status" value="2"/>
</dbReference>
<evidence type="ECO:0000313" key="12">
    <source>
        <dbReference type="Proteomes" id="UP000694421"/>
    </source>
</evidence>
<evidence type="ECO:0000256" key="9">
    <source>
        <dbReference type="PIRSR" id="PIRSR009283-1"/>
    </source>
</evidence>
<keyword evidence="4" id="KW-0677">Repeat</keyword>
<evidence type="ECO:0000256" key="6">
    <source>
        <dbReference type="ARBA" id="ARBA00033727"/>
    </source>
</evidence>
<feature type="binding site" evidence="9">
    <location>
        <position position="279"/>
    </location>
    <ligand>
        <name>Fe cation</name>
        <dbReference type="ChEBI" id="CHEBI:24875"/>
    </ligand>
</feature>
<evidence type="ECO:0000256" key="3">
    <source>
        <dbReference type="ARBA" id="ARBA00022723"/>
    </source>
</evidence>
<dbReference type="InterPro" id="IPR041736">
    <property type="entry name" value="4OHPhenylPyrv_dOase_N"/>
</dbReference>
<dbReference type="PANTHER" id="PTHR11959:SF10">
    <property type="entry name" value="4-HYDROXYPHENYLPYRUVATE DIOXYGENASE-LIKE PROTEIN"/>
    <property type="match status" value="1"/>
</dbReference>
<dbReference type="PROSITE" id="PS51819">
    <property type="entry name" value="VOC"/>
    <property type="match status" value="2"/>
</dbReference>
<keyword evidence="12" id="KW-1185">Reference proteome</keyword>
<evidence type="ECO:0000259" key="10">
    <source>
        <dbReference type="PROSITE" id="PS51819"/>
    </source>
</evidence>
<comment type="cofactor">
    <cofactor evidence="9">
        <name>Fe cation</name>
        <dbReference type="ChEBI" id="CHEBI:24875"/>
    </cofactor>
    <text evidence="9">Binds 1 Fe cation per subunit.</text>
</comment>
<dbReference type="CDD" id="cd07250">
    <property type="entry name" value="HPPD_C_like"/>
    <property type="match status" value="1"/>
</dbReference>
<reference evidence="11" key="1">
    <citation type="submission" date="2025-08" db="UniProtKB">
        <authorList>
            <consortium name="Ensembl"/>
        </authorList>
    </citation>
    <scope>IDENTIFICATION</scope>
</reference>
<organism evidence="11 12">
    <name type="scientific">Salvator merianae</name>
    <name type="common">Argentine black and white tegu</name>
    <name type="synonym">Tupinambis merianae</name>
    <dbReference type="NCBI Taxonomy" id="96440"/>
    <lineage>
        <taxon>Eukaryota</taxon>
        <taxon>Metazoa</taxon>
        <taxon>Chordata</taxon>
        <taxon>Craniata</taxon>
        <taxon>Vertebrata</taxon>
        <taxon>Euteleostomi</taxon>
        <taxon>Lepidosauria</taxon>
        <taxon>Squamata</taxon>
        <taxon>Bifurcata</taxon>
        <taxon>Unidentata</taxon>
        <taxon>Episquamata</taxon>
        <taxon>Laterata</taxon>
        <taxon>Teiioidea</taxon>
        <taxon>Teiidae</taxon>
        <taxon>Salvator</taxon>
    </lineage>
</organism>
<evidence type="ECO:0000256" key="1">
    <source>
        <dbReference type="ARBA" id="ARBA00005877"/>
    </source>
</evidence>
<dbReference type="CDD" id="cd08342">
    <property type="entry name" value="HPPD_N_like"/>
    <property type="match status" value="1"/>
</dbReference>
<feature type="domain" description="VOC" evidence="10">
    <location>
        <begin position="8"/>
        <end position="151"/>
    </location>
</feature>
<dbReference type="PANTHER" id="PTHR11959">
    <property type="entry name" value="4-HYDROXYPHENYLPYRUVATE DIOXYGENASE"/>
    <property type="match status" value="1"/>
</dbReference>
<dbReference type="GO" id="GO:0003868">
    <property type="term" value="F:4-hydroxyphenylpyruvate dioxygenase activity"/>
    <property type="evidence" value="ECO:0007669"/>
    <property type="project" value="UniProtKB-EC"/>
</dbReference>